<dbReference type="Pfam" id="PF00329">
    <property type="entry name" value="Complex1_30kDa"/>
    <property type="match status" value="1"/>
</dbReference>
<name>A0A327MA50_9PROT</name>
<evidence type="ECO:0000256" key="2">
    <source>
        <dbReference type="ARBA" id="ARBA00022448"/>
    </source>
</evidence>
<evidence type="ECO:0000313" key="6">
    <source>
        <dbReference type="Proteomes" id="UP000249065"/>
    </source>
</evidence>
<comment type="subunit">
    <text evidence="3">NDH-1 is composed of 14 different subunits. Subunits NuoB, C, D, E, F, and G constitute the peripheral sector of the complex.</text>
</comment>
<keyword evidence="3" id="KW-1278">Translocase</keyword>
<dbReference type="GO" id="GO:0048038">
    <property type="term" value="F:quinone binding"/>
    <property type="evidence" value="ECO:0007669"/>
    <property type="project" value="UniProtKB-KW"/>
</dbReference>
<keyword evidence="3" id="KW-0874">Quinone</keyword>
<dbReference type="HAMAP" id="MF_01357">
    <property type="entry name" value="NDH1_NuoC"/>
    <property type="match status" value="1"/>
</dbReference>
<dbReference type="InterPro" id="IPR010218">
    <property type="entry name" value="NADH_DH_suC"/>
</dbReference>
<dbReference type="OrthoDB" id="9803286at2"/>
<keyword evidence="3" id="KW-0830">Ubiquinone</keyword>
<gene>
    <name evidence="3" type="primary">nuoC</name>
    <name evidence="5" type="ORF">DOO78_03610</name>
</gene>
<dbReference type="AlphaFoldDB" id="A0A327MA50"/>
<dbReference type="EMBL" id="QLIX01000002">
    <property type="protein sequence ID" value="RAI60181.1"/>
    <property type="molecule type" value="Genomic_DNA"/>
</dbReference>
<dbReference type="PANTHER" id="PTHR10884:SF14">
    <property type="entry name" value="NADH DEHYDROGENASE [UBIQUINONE] IRON-SULFUR PROTEIN 3, MITOCHONDRIAL"/>
    <property type="match status" value="1"/>
</dbReference>
<keyword evidence="3" id="KW-1003">Cell membrane</keyword>
<keyword evidence="3" id="KW-0472">Membrane</keyword>
<dbReference type="Proteomes" id="UP000249065">
    <property type="component" value="Unassembled WGS sequence"/>
</dbReference>
<organism evidence="5 6">
    <name type="scientific">Roseicella frigidaeris</name>
    <dbReference type="NCBI Taxonomy" id="2230885"/>
    <lineage>
        <taxon>Bacteria</taxon>
        <taxon>Pseudomonadati</taxon>
        <taxon>Pseudomonadota</taxon>
        <taxon>Alphaproteobacteria</taxon>
        <taxon>Acetobacterales</taxon>
        <taxon>Roseomonadaceae</taxon>
        <taxon>Roseicella</taxon>
    </lineage>
</organism>
<comment type="catalytic activity">
    <reaction evidence="3">
        <text>a quinone + NADH + 5 H(+)(in) = a quinol + NAD(+) + 4 H(+)(out)</text>
        <dbReference type="Rhea" id="RHEA:57888"/>
        <dbReference type="ChEBI" id="CHEBI:15378"/>
        <dbReference type="ChEBI" id="CHEBI:24646"/>
        <dbReference type="ChEBI" id="CHEBI:57540"/>
        <dbReference type="ChEBI" id="CHEBI:57945"/>
        <dbReference type="ChEBI" id="CHEBI:132124"/>
    </reaction>
</comment>
<dbReference type="EC" id="7.1.1.-" evidence="3"/>
<evidence type="ECO:0000259" key="4">
    <source>
        <dbReference type="Pfam" id="PF00329"/>
    </source>
</evidence>
<dbReference type="NCBIfam" id="NF004733">
    <property type="entry name" value="PRK06074.1-5"/>
    <property type="match status" value="1"/>
</dbReference>
<dbReference type="SUPFAM" id="SSF143243">
    <property type="entry name" value="Nqo5-like"/>
    <property type="match status" value="1"/>
</dbReference>
<comment type="function">
    <text evidence="3">NDH-1 shuttles electrons from NADH, via FMN and iron-sulfur (Fe-S) centers, to quinones in the respiratory chain. The immediate electron acceptor for the enzyme in this species is believed to be ubiquinone. Couples the redox reaction to proton translocation (for every two electrons transferred, four hydrogen ions are translocated across the cytoplasmic membrane), and thus conserves the redox energy in a proton gradient.</text>
</comment>
<dbReference type="GO" id="GO:0005886">
    <property type="term" value="C:plasma membrane"/>
    <property type="evidence" value="ECO:0007669"/>
    <property type="project" value="UniProtKB-SubCell"/>
</dbReference>
<comment type="similarity">
    <text evidence="1 3">Belongs to the complex I 30 kDa subunit family.</text>
</comment>
<accession>A0A327MA50</accession>
<comment type="caution">
    <text evidence="5">The sequence shown here is derived from an EMBL/GenBank/DDBJ whole genome shotgun (WGS) entry which is preliminary data.</text>
</comment>
<dbReference type="InterPro" id="IPR037232">
    <property type="entry name" value="NADH_quin_OxRdtase_su_C/D-like"/>
</dbReference>
<dbReference type="NCBIfam" id="TIGR01961">
    <property type="entry name" value="NuoC_fam"/>
    <property type="match status" value="1"/>
</dbReference>
<dbReference type="InterPro" id="IPR001268">
    <property type="entry name" value="NADH_UbQ_OxRdtase_30kDa_su"/>
</dbReference>
<reference evidence="6" key="1">
    <citation type="submission" date="2018-06" db="EMBL/GenBank/DDBJ databases">
        <authorList>
            <person name="Khan S.A."/>
        </authorList>
    </citation>
    <scope>NUCLEOTIDE SEQUENCE [LARGE SCALE GENOMIC DNA]</scope>
    <source>
        <strain evidence="6">DB-1506</strain>
    </source>
</reference>
<keyword evidence="3" id="KW-0520">NAD</keyword>
<sequence>MSTCRAARRPPRGWSTASCSCRRRSAGRGPSCVADATDRGAALQALGEAVRMALPHGTVESLEVERGQELVLRIRREGLIESMLLLRDGGQFAFEQCMDICGTDWPEKPERFEVVYNLLSLSLNQRIRVIVSTDAATPIPSVAAIWPTATWYEREAWDMYGIVFAGQTDLRRLLTDYGFEGHPLRKDFPLTGYVEVRYDEERKQVVYEPVKLTQDFRNFDFLSPWEGMTTLPGDEKVHMNRIEAPKPAGEAAKGTAP</sequence>
<feature type="domain" description="NADH:ubiquinone oxidoreductase 30kDa subunit" evidence="4">
    <location>
        <begin position="73"/>
        <end position="193"/>
    </location>
</feature>
<evidence type="ECO:0000313" key="5">
    <source>
        <dbReference type="EMBL" id="RAI60181.1"/>
    </source>
</evidence>
<proteinExistence type="inferred from homology"/>
<dbReference type="GO" id="GO:0050136">
    <property type="term" value="F:NADH dehydrogenase (quinone) (non-electrogenic) activity"/>
    <property type="evidence" value="ECO:0007669"/>
    <property type="project" value="UniProtKB-UniRule"/>
</dbReference>
<keyword evidence="5" id="KW-0560">Oxidoreductase</keyword>
<keyword evidence="6" id="KW-1185">Reference proteome</keyword>
<comment type="subcellular location">
    <subcellularLocation>
        <location evidence="3">Cell membrane</location>
        <topology evidence="3">Peripheral membrane protein</topology>
        <orientation evidence="3">Cytoplasmic side</orientation>
    </subcellularLocation>
</comment>
<dbReference type="PANTHER" id="PTHR10884">
    <property type="entry name" value="NADH DEHYDROGENASE UBIQUINONE IRON-SULFUR PROTEIN 3"/>
    <property type="match status" value="1"/>
</dbReference>
<dbReference type="GO" id="GO:0008137">
    <property type="term" value="F:NADH dehydrogenase (ubiquinone) activity"/>
    <property type="evidence" value="ECO:0007669"/>
    <property type="project" value="InterPro"/>
</dbReference>
<evidence type="ECO:0000256" key="1">
    <source>
        <dbReference type="ARBA" id="ARBA00007569"/>
    </source>
</evidence>
<dbReference type="Gene3D" id="3.30.460.80">
    <property type="entry name" value="NADH:ubiquinone oxidoreductase, 30kDa subunit"/>
    <property type="match status" value="1"/>
</dbReference>
<protein>
    <recommendedName>
        <fullName evidence="3">NADH-quinone oxidoreductase subunit C</fullName>
        <ecNumber evidence="3">7.1.1.-</ecNumber>
    </recommendedName>
    <alternativeName>
        <fullName evidence="3">NADH dehydrogenase I subunit C</fullName>
    </alternativeName>
    <alternativeName>
        <fullName evidence="3">NDH-1 subunit C</fullName>
    </alternativeName>
</protein>
<keyword evidence="2 3" id="KW-0813">Transport</keyword>
<evidence type="ECO:0000256" key="3">
    <source>
        <dbReference type="HAMAP-Rule" id="MF_01357"/>
    </source>
</evidence>